<protein>
    <submittedName>
        <fullName evidence="1">Uncharacterized protein</fullName>
    </submittedName>
</protein>
<dbReference type="RefSeq" id="WP_071555457.1">
    <property type="nucleotide sequence ID" value="NZ_CP017886.1"/>
</dbReference>
<dbReference type="OrthoDB" id="6976101at2"/>
<sequence length="69" mass="7712">MKPIAQYLKALAKRALRALLVMSLTRIATLLTCASVRLYARGWLSGIEIRFLLGFSSAIHRTALRLAVR</sequence>
<dbReference type="Proteomes" id="UP000182567">
    <property type="component" value="Chromosome"/>
</dbReference>
<gene>
    <name evidence="1" type="ORF">BLL42_25645</name>
</gene>
<organism evidence="1 2">
    <name type="scientific">Pseudomonas frederiksbergensis</name>
    <dbReference type="NCBI Taxonomy" id="104087"/>
    <lineage>
        <taxon>Bacteria</taxon>
        <taxon>Pseudomonadati</taxon>
        <taxon>Pseudomonadota</taxon>
        <taxon>Gammaproteobacteria</taxon>
        <taxon>Pseudomonadales</taxon>
        <taxon>Pseudomonadaceae</taxon>
        <taxon>Pseudomonas</taxon>
    </lineage>
</organism>
<name>A0A1J0ES43_9PSED</name>
<dbReference type="GeneID" id="46911676"/>
<reference evidence="2" key="1">
    <citation type="submission" date="2016-10" db="EMBL/GenBank/DDBJ databases">
        <title>Pseudomonas frederiksbergensis ERGS4:02 complete genome.</title>
        <authorList>
            <person name="Kumar R."/>
            <person name="Acharya V."/>
            <person name="Singh D."/>
        </authorList>
    </citation>
    <scope>NUCLEOTIDE SEQUENCE [LARGE SCALE GENOMIC DNA]</scope>
    <source>
        <strain evidence="2">ERGS4:02</strain>
    </source>
</reference>
<evidence type="ECO:0000313" key="2">
    <source>
        <dbReference type="Proteomes" id="UP000182567"/>
    </source>
</evidence>
<dbReference type="EMBL" id="CP017886">
    <property type="protein sequence ID" value="APC18921.1"/>
    <property type="molecule type" value="Genomic_DNA"/>
</dbReference>
<accession>A0A1J0ES43</accession>
<evidence type="ECO:0000313" key="1">
    <source>
        <dbReference type="EMBL" id="APC18921.1"/>
    </source>
</evidence>
<dbReference type="AlphaFoldDB" id="A0A1J0ES43"/>
<proteinExistence type="predicted"/>